<evidence type="ECO:0000256" key="1">
    <source>
        <dbReference type="ARBA" id="ARBA00022729"/>
    </source>
</evidence>
<gene>
    <name evidence="4" type="ORF">WFZ86_12195</name>
</gene>
<dbReference type="InterPro" id="IPR052025">
    <property type="entry name" value="Xyloglucanase_GH74"/>
</dbReference>
<dbReference type="Proteomes" id="UP001468798">
    <property type="component" value="Unassembled WGS sequence"/>
</dbReference>
<dbReference type="SUPFAM" id="SSF110296">
    <property type="entry name" value="Oligoxyloglucan reducing end-specific cellobiohydrolase"/>
    <property type="match status" value="2"/>
</dbReference>
<feature type="domain" description="Secretion system C-terminal sorting" evidence="3">
    <location>
        <begin position="1056"/>
        <end position="1128"/>
    </location>
</feature>
<sequence>MTKNYLLLLLIFPLLCYSQYNDSAPWLEENANTNKTSTSKEKSINELRALFNEYWKNHDKTKKGSGYKPFMRWDFNWSNNTDEKGFLITPAETWKAIAQKKEAKLNKSASLPTSVWEPIGPYTNTPTGTWSNGQGRVDVVAVDPLDKNTIYVGTPSGGIWKSIDAGMSWTPMSDNLPQIGVSGIAIDPTNSKIIYIATGDKDTFSTYSIGVLKSTDGGITWNTTGLTFTGSYYASGDIIINPNNTKILLCATNNGLYKTIDGGDTWYQVVPGSFSKGSLRYKPGNANIVYAVNNTGFFRSTDGGSSFSTITTDLNSSRSLLDVTPANPNYVYILTSVGDKFKGIYKSINGGDTFTKTAETENIYESNQYYADLALAVSDSNPEEVYVGCLNIWKSIDGGNSFNVINSWNEPNSSSYTHADIHFLKFINSNLYAGTDGGIYVSGDGGLNFKNYTDGLQISQFYKIAVSKQTASKMTGGLQDNGGFAYNNNKWYNFHGADGMDTAIDPNNSNNYYSFVQNGGMMHISNTAGANLNSWVPAPEGETGNWITPLVFNRSGELFSGYTKLYKLSGKEWKVVSNTTLGSDSIELIGIDPSNDSNIYVVNEYTLYKSTDKGNTFKITYTANKLITSICIHSTDSNIIYLTTSNTNGEVLQSKDGGKSFVSISTGLPNVGKNVIKHQGRNSLNPLYLGTKLGVYYRDDSMAKWEPFDTNLPNVSVTDIEFNYVDAKIIASTYGRGIWQSNINIETFSDDIQLTNVQYPNTDIYCTGIIPKIAVKNIGKNDVKTVTVNYTYNDTPLSYNWTGTILPTATQIIDLPEIKAENGAYLLNISTIITNDNDPDNNHTSVPLYINNFGTAGVINTFENNNSSNLLTYNDGATNSLWTKGIRTNDALATATNNVYTTSLTGNYPNKTKAYLVSQCYNLNQISSPEISFKAAFDLEPNWDIFFVEYTTDFGKTWKILGQKGTNWYNSSRTKASSGSANDCTNCPGAQWTGTDMTLKTYSTSLSGLTNEKNVIFRIVFWSDDLENQLGVVIDDFVINGVTLSRQDFEINQVALYPNPTNGVFNIKMDGLLPKTLELYDLKGQKIFFKNEFTNTEEKIKIDISSVPSGIYFIKIETENNTITKRIIKN</sequence>
<organism evidence="4 5">
    <name type="scientific">Flavobacterium polysaccharolyticum</name>
    <dbReference type="NCBI Taxonomy" id="3133148"/>
    <lineage>
        <taxon>Bacteria</taxon>
        <taxon>Pseudomonadati</taxon>
        <taxon>Bacteroidota</taxon>
        <taxon>Flavobacteriia</taxon>
        <taxon>Flavobacteriales</taxon>
        <taxon>Flavobacteriaceae</taxon>
        <taxon>Flavobacterium</taxon>
    </lineage>
</organism>
<feature type="signal peptide" evidence="2">
    <location>
        <begin position="1"/>
        <end position="23"/>
    </location>
</feature>
<dbReference type="Pfam" id="PF18962">
    <property type="entry name" value="Por_Secre_tail"/>
    <property type="match status" value="1"/>
</dbReference>
<feature type="chain" id="PRO_5046553014" evidence="2">
    <location>
        <begin position="24"/>
        <end position="1130"/>
    </location>
</feature>
<dbReference type="CDD" id="cd15482">
    <property type="entry name" value="Sialidase_non-viral"/>
    <property type="match status" value="1"/>
</dbReference>
<dbReference type="RefSeq" id="WP_342692171.1">
    <property type="nucleotide sequence ID" value="NZ_JBCGDP010000011.1"/>
</dbReference>
<dbReference type="InterPro" id="IPR015943">
    <property type="entry name" value="WD40/YVTN_repeat-like_dom_sf"/>
</dbReference>
<keyword evidence="5" id="KW-1185">Reference proteome</keyword>
<dbReference type="InterPro" id="IPR026444">
    <property type="entry name" value="Secre_tail"/>
</dbReference>
<dbReference type="NCBIfam" id="TIGR04183">
    <property type="entry name" value="Por_Secre_tail"/>
    <property type="match status" value="1"/>
</dbReference>
<dbReference type="PANTHER" id="PTHR43739">
    <property type="entry name" value="XYLOGLUCANASE (EUROFUNG)"/>
    <property type="match status" value="1"/>
</dbReference>
<name>A0ABU9NPM7_9FLAO</name>
<reference evidence="4 5" key="1">
    <citation type="submission" date="2024-03" db="EMBL/GenBank/DDBJ databases">
        <title>Two novel species of the genus Flavobacterium exhibiting potentially degradation of complex polysaccharides.</title>
        <authorList>
            <person name="Lian X."/>
        </authorList>
    </citation>
    <scope>NUCLEOTIDE SEQUENCE [LARGE SCALE GENOMIC DNA]</scope>
    <source>
        <strain evidence="4 5">N6</strain>
    </source>
</reference>
<keyword evidence="1 2" id="KW-0732">Signal</keyword>
<protein>
    <submittedName>
        <fullName evidence="4">T9SS type A sorting domain-containing protein</fullName>
    </submittedName>
</protein>
<accession>A0ABU9NPM7</accession>
<evidence type="ECO:0000313" key="5">
    <source>
        <dbReference type="Proteomes" id="UP001468798"/>
    </source>
</evidence>
<proteinExistence type="predicted"/>
<dbReference type="EMBL" id="JBCGDP010000011">
    <property type="protein sequence ID" value="MEM0577261.1"/>
    <property type="molecule type" value="Genomic_DNA"/>
</dbReference>
<dbReference type="Gene3D" id="2.130.10.10">
    <property type="entry name" value="YVTN repeat-like/Quinoprotein amine dehydrogenase"/>
    <property type="match status" value="4"/>
</dbReference>
<dbReference type="PANTHER" id="PTHR43739:SF5">
    <property type="entry name" value="EXO-ALPHA-SIALIDASE"/>
    <property type="match status" value="1"/>
</dbReference>
<comment type="caution">
    <text evidence="4">The sequence shown here is derived from an EMBL/GenBank/DDBJ whole genome shotgun (WGS) entry which is preliminary data.</text>
</comment>
<evidence type="ECO:0000259" key="3">
    <source>
        <dbReference type="Pfam" id="PF18962"/>
    </source>
</evidence>
<evidence type="ECO:0000313" key="4">
    <source>
        <dbReference type="EMBL" id="MEM0577261.1"/>
    </source>
</evidence>
<evidence type="ECO:0000256" key="2">
    <source>
        <dbReference type="SAM" id="SignalP"/>
    </source>
</evidence>